<dbReference type="PANTHER" id="PTHR10306:SF17">
    <property type="entry name" value="MARVEL DOMAIN-CONTAINING PROTEIN"/>
    <property type="match status" value="1"/>
</dbReference>
<organism evidence="10 11">
    <name type="scientific">Zophobas morio</name>
    <dbReference type="NCBI Taxonomy" id="2755281"/>
    <lineage>
        <taxon>Eukaryota</taxon>
        <taxon>Metazoa</taxon>
        <taxon>Ecdysozoa</taxon>
        <taxon>Arthropoda</taxon>
        <taxon>Hexapoda</taxon>
        <taxon>Insecta</taxon>
        <taxon>Pterygota</taxon>
        <taxon>Neoptera</taxon>
        <taxon>Endopterygota</taxon>
        <taxon>Coleoptera</taxon>
        <taxon>Polyphaga</taxon>
        <taxon>Cucujiformia</taxon>
        <taxon>Tenebrionidae</taxon>
        <taxon>Zophobas</taxon>
    </lineage>
</organism>
<evidence type="ECO:0000256" key="4">
    <source>
        <dbReference type="ARBA" id="ARBA00022989"/>
    </source>
</evidence>
<protein>
    <recommendedName>
        <fullName evidence="9">MARVEL domain-containing protein</fullName>
    </recommendedName>
</protein>
<evidence type="ECO:0000313" key="10">
    <source>
        <dbReference type="EMBL" id="KAJ3640251.1"/>
    </source>
</evidence>
<dbReference type="InterPro" id="IPR008253">
    <property type="entry name" value="Marvel"/>
</dbReference>
<evidence type="ECO:0000256" key="6">
    <source>
        <dbReference type="ARBA" id="ARBA00023180"/>
    </source>
</evidence>
<evidence type="ECO:0000256" key="1">
    <source>
        <dbReference type="ARBA" id="ARBA00004141"/>
    </source>
</evidence>
<comment type="similarity">
    <text evidence="2">Belongs to the synaptophysin/synaptobrevin family.</text>
</comment>
<evidence type="ECO:0000256" key="5">
    <source>
        <dbReference type="ARBA" id="ARBA00023136"/>
    </source>
</evidence>
<sequence length="205" mass="22902">MDLNLSAFREPRGVMRVLHFVFSICAFATITGYSGYVLFKCADETSVKKDFQYPFQLRYSTVNVSMCTTSIMGDYSSDAKYFVATGVLSMLYSLAISVVYIKFDETYKGNNQLPMIDFVITVIFGVLWLSSSAAWANGLTGLKSITEPILTGDCKCSVTSSNFSTLNISVIFGFLNFFLWAADLWFLYKETAWFQGNQPQVTSGV</sequence>
<evidence type="ECO:0000259" key="9">
    <source>
        <dbReference type="PROSITE" id="PS51225"/>
    </source>
</evidence>
<gene>
    <name evidence="10" type="ORF">Zmor_003560</name>
</gene>
<feature type="transmembrane region" description="Helical" evidence="8">
    <location>
        <begin position="168"/>
        <end position="188"/>
    </location>
</feature>
<feature type="transmembrane region" description="Helical" evidence="8">
    <location>
        <begin position="20"/>
        <end position="39"/>
    </location>
</feature>
<reference evidence="10" key="1">
    <citation type="journal article" date="2023" name="G3 (Bethesda)">
        <title>Whole genome assemblies of Zophobas morio and Tenebrio molitor.</title>
        <authorList>
            <person name="Kaur S."/>
            <person name="Stinson S.A."/>
            <person name="diCenzo G.C."/>
        </authorList>
    </citation>
    <scope>NUCLEOTIDE SEQUENCE</scope>
    <source>
        <strain evidence="10">QUZm001</strain>
    </source>
</reference>
<dbReference type="PRINTS" id="PR00220">
    <property type="entry name" value="SYNAPTOPHYSN"/>
</dbReference>
<feature type="transmembrane region" description="Helical" evidence="8">
    <location>
        <begin position="81"/>
        <end position="103"/>
    </location>
</feature>
<accession>A0AA38M1T0</accession>
<dbReference type="AlphaFoldDB" id="A0AA38M1T0"/>
<evidence type="ECO:0000256" key="7">
    <source>
        <dbReference type="PROSITE-ProRule" id="PRU00581"/>
    </source>
</evidence>
<dbReference type="Proteomes" id="UP001168821">
    <property type="component" value="Unassembled WGS sequence"/>
</dbReference>
<evidence type="ECO:0000256" key="3">
    <source>
        <dbReference type="ARBA" id="ARBA00022692"/>
    </source>
</evidence>
<evidence type="ECO:0000256" key="8">
    <source>
        <dbReference type="SAM" id="Phobius"/>
    </source>
</evidence>
<dbReference type="InterPro" id="IPR001285">
    <property type="entry name" value="Synaptophysin/porin"/>
</dbReference>
<comment type="subcellular location">
    <subcellularLocation>
        <location evidence="1">Membrane</location>
        <topology evidence="1">Multi-pass membrane protein</topology>
    </subcellularLocation>
</comment>
<feature type="transmembrane region" description="Helical" evidence="8">
    <location>
        <begin position="115"/>
        <end position="136"/>
    </location>
</feature>
<feature type="domain" description="MARVEL" evidence="9">
    <location>
        <begin position="7"/>
        <end position="192"/>
    </location>
</feature>
<keyword evidence="4 8" id="KW-1133">Transmembrane helix</keyword>
<keyword evidence="6" id="KW-0325">Glycoprotein</keyword>
<proteinExistence type="inferred from homology"/>
<dbReference type="Pfam" id="PF01284">
    <property type="entry name" value="MARVEL"/>
    <property type="match status" value="1"/>
</dbReference>
<keyword evidence="11" id="KW-1185">Reference proteome</keyword>
<keyword evidence="3 7" id="KW-0812">Transmembrane</keyword>
<dbReference type="PANTHER" id="PTHR10306">
    <property type="entry name" value="SYNAPTOPHYSIN"/>
    <property type="match status" value="1"/>
</dbReference>
<dbReference type="PROSITE" id="PS51225">
    <property type="entry name" value="MARVEL"/>
    <property type="match status" value="1"/>
</dbReference>
<keyword evidence="5 7" id="KW-0472">Membrane</keyword>
<evidence type="ECO:0000313" key="11">
    <source>
        <dbReference type="Proteomes" id="UP001168821"/>
    </source>
</evidence>
<comment type="caution">
    <text evidence="10">The sequence shown here is derived from an EMBL/GenBank/DDBJ whole genome shotgun (WGS) entry which is preliminary data.</text>
</comment>
<dbReference type="EMBL" id="JALNTZ010000010">
    <property type="protein sequence ID" value="KAJ3640251.1"/>
    <property type="molecule type" value="Genomic_DNA"/>
</dbReference>
<dbReference type="GO" id="GO:0030672">
    <property type="term" value="C:synaptic vesicle membrane"/>
    <property type="evidence" value="ECO:0007669"/>
    <property type="project" value="TreeGrafter"/>
</dbReference>
<evidence type="ECO:0000256" key="2">
    <source>
        <dbReference type="ARBA" id="ARBA00006476"/>
    </source>
</evidence>
<name>A0AA38M1T0_9CUCU</name>